<dbReference type="RefSeq" id="WP_252424851.1">
    <property type="nucleotide sequence ID" value="NZ_JAMWMR010000008.1"/>
</dbReference>
<dbReference type="InterPro" id="IPR036188">
    <property type="entry name" value="FAD/NAD-bd_sf"/>
</dbReference>
<reference evidence="3 4" key="1">
    <citation type="submission" date="2022-05" db="EMBL/GenBank/DDBJ databases">
        <title>Streptomyces sp. nov. RY43-2 isolated from soil of a peat swamp forest.</title>
        <authorList>
            <person name="Kanchanasin P."/>
            <person name="Tanasupawat S."/>
            <person name="Phongsopitanun W."/>
        </authorList>
    </citation>
    <scope>NUCLEOTIDE SEQUENCE [LARGE SCALE GENOMIC DNA]</scope>
    <source>
        <strain evidence="3 4">RY43-2</strain>
    </source>
</reference>
<name>A0ABT0ZDA0_9ACTN</name>
<dbReference type="GO" id="GO:0004497">
    <property type="term" value="F:monooxygenase activity"/>
    <property type="evidence" value="ECO:0007669"/>
    <property type="project" value="UniProtKB-KW"/>
</dbReference>
<evidence type="ECO:0000313" key="4">
    <source>
        <dbReference type="Proteomes" id="UP001523219"/>
    </source>
</evidence>
<evidence type="ECO:0000256" key="1">
    <source>
        <dbReference type="SAM" id="MobiDB-lite"/>
    </source>
</evidence>
<dbReference type="SUPFAM" id="SSF51905">
    <property type="entry name" value="FAD/NAD(P)-binding domain"/>
    <property type="match status" value="1"/>
</dbReference>
<gene>
    <name evidence="3" type="ORF">NGF19_12290</name>
</gene>
<dbReference type="Pfam" id="PF01494">
    <property type="entry name" value="FAD_binding_3"/>
    <property type="match status" value="1"/>
</dbReference>
<keyword evidence="4" id="KW-1185">Reference proteome</keyword>
<dbReference type="Proteomes" id="UP001523219">
    <property type="component" value="Unassembled WGS sequence"/>
</dbReference>
<evidence type="ECO:0000313" key="3">
    <source>
        <dbReference type="EMBL" id="MCN9241560.1"/>
    </source>
</evidence>
<comment type="caution">
    <text evidence="3">The sequence shown here is derived from an EMBL/GenBank/DDBJ whole genome shotgun (WGS) entry which is preliminary data.</text>
</comment>
<protein>
    <submittedName>
        <fullName evidence="3">FAD-dependent monooxygenase</fullName>
    </submittedName>
</protein>
<dbReference type="PANTHER" id="PTHR43422:SF3">
    <property type="entry name" value="THIAMINE THIAZOLE SYNTHASE"/>
    <property type="match status" value="1"/>
</dbReference>
<sequence length="472" mass="50601">MSDPTAARRTAVVIGGGMTGMLAASVLADHADVTVVERDVLPDGPHPRKGLPQARHAHVLWSGGVTALDELLPGVVARLVAHGARKARIMTDLVSKAPSGQWFRRFAHSRHVNLLCSRDLLDAVIRARVLEDRRITLLPRTEALSLEGDAGRVRGVRTRSADTTGTLAADLVVDASGRAGRAPLWLRTLGLPPVRERTVDAGLVYASRVYRAPGSTADGYPVVNVQADPRQAPGRGGIIVPVEGGRWLVTLSGTRGGEPTADNDAFLAFARTLPHPVIADLLAHAEPETDVVTTRSTANKRRYYEKAARWPEGFTVLGDAVAGYNPVYGHGLAASAQSVLALRDVLRRQPLDAPGTARRVQRAAARPVDHAWSLAVGQDVFYPGAGDQPPTRLERTLAAFVDRAVDAGARNPRALRVLLDVMSMEAPPARLFRPDMLALVCLGRKKPLLDGPPLTERERRAVAAPTPRTSST</sequence>
<dbReference type="InterPro" id="IPR002938">
    <property type="entry name" value="FAD-bd"/>
</dbReference>
<feature type="domain" description="FAD-binding" evidence="2">
    <location>
        <begin position="11"/>
        <end position="342"/>
    </location>
</feature>
<accession>A0ABT0ZDA0</accession>
<dbReference type="EMBL" id="JAMWMR010000008">
    <property type="protein sequence ID" value="MCN9241560.1"/>
    <property type="molecule type" value="Genomic_DNA"/>
</dbReference>
<keyword evidence="3" id="KW-0503">Monooxygenase</keyword>
<evidence type="ECO:0000259" key="2">
    <source>
        <dbReference type="Pfam" id="PF01494"/>
    </source>
</evidence>
<organism evidence="3 4">
    <name type="scientific">Streptomyces macrolidinus</name>
    <dbReference type="NCBI Taxonomy" id="2952607"/>
    <lineage>
        <taxon>Bacteria</taxon>
        <taxon>Bacillati</taxon>
        <taxon>Actinomycetota</taxon>
        <taxon>Actinomycetes</taxon>
        <taxon>Kitasatosporales</taxon>
        <taxon>Streptomycetaceae</taxon>
        <taxon>Streptomyces</taxon>
    </lineage>
</organism>
<feature type="region of interest" description="Disordered" evidence="1">
    <location>
        <begin position="449"/>
        <end position="472"/>
    </location>
</feature>
<proteinExistence type="predicted"/>
<dbReference type="PANTHER" id="PTHR43422">
    <property type="entry name" value="THIAMINE THIAZOLE SYNTHASE"/>
    <property type="match status" value="1"/>
</dbReference>
<keyword evidence="3" id="KW-0560">Oxidoreductase</keyword>
<dbReference type="Gene3D" id="3.50.50.60">
    <property type="entry name" value="FAD/NAD(P)-binding domain"/>
    <property type="match status" value="1"/>
</dbReference>